<sequence>MGGLSVNPDYVKPVLVHNNFVEPLRFDHKKVDDKIQCVVMKAPNTAPYGSTGSAYAPLACRYLVLALSSFISAY</sequence>
<name>A0A4U5UIT0_COLLU</name>
<proteinExistence type="predicted"/>
<gene>
    <name evidence="1" type="ORF">D9C73_008779</name>
</gene>
<dbReference type="STRING" id="240159.A0A4U5UIT0"/>
<protein>
    <submittedName>
        <fullName evidence="1">Uncharacterized protein</fullName>
    </submittedName>
</protein>
<dbReference type="Proteomes" id="UP000298787">
    <property type="component" value="Chromosome 8"/>
</dbReference>
<accession>A0A4U5UIT0</accession>
<evidence type="ECO:0000313" key="2">
    <source>
        <dbReference type="Proteomes" id="UP000298787"/>
    </source>
</evidence>
<reference evidence="1 2" key="1">
    <citation type="submission" date="2019-01" db="EMBL/GenBank/DDBJ databases">
        <title>Genome Assembly of Collichthys lucidus.</title>
        <authorList>
            <person name="Cai M."/>
            <person name="Xiao S."/>
        </authorList>
    </citation>
    <scope>NUCLEOTIDE SEQUENCE [LARGE SCALE GENOMIC DNA]</scope>
    <source>
        <strain evidence="1">JT15FE1705JMU</strain>
        <tissue evidence="1">Muscle</tissue>
    </source>
</reference>
<keyword evidence="2" id="KW-1185">Reference proteome</keyword>
<organism evidence="1 2">
    <name type="scientific">Collichthys lucidus</name>
    <name type="common">Big head croaker</name>
    <name type="synonym">Sciaena lucida</name>
    <dbReference type="NCBI Taxonomy" id="240159"/>
    <lineage>
        <taxon>Eukaryota</taxon>
        <taxon>Metazoa</taxon>
        <taxon>Chordata</taxon>
        <taxon>Craniata</taxon>
        <taxon>Vertebrata</taxon>
        <taxon>Euteleostomi</taxon>
        <taxon>Actinopterygii</taxon>
        <taxon>Neopterygii</taxon>
        <taxon>Teleostei</taxon>
        <taxon>Neoteleostei</taxon>
        <taxon>Acanthomorphata</taxon>
        <taxon>Eupercaria</taxon>
        <taxon>Sciaenidae</taxon>
        <taxon>Collichthys</taxon>
    </lineage>
</organism>
<evidence type="ECO:0000313" key="1">
    <source>
        <dbReference type="EMBL" id="TKS74696.1"/>
    </source>
</evidence>
<dbReference type="AlphaFoldDB" id="A0A4U5UIT0"/>
<dbReference type="EMBL" id="CM014085">
    <property type="protein sequence ID" value="TKS74696.1"/>
    <property type="molecule type" value="Genomic_DNA"/>
</dbReference>